<reference evidence="6 7" key="1">
    <citation type="submission" date="2015-11" db="EMBL/GenBank/DDBJ databases">
        <title>Genomic analysis of 38 Legionella species identifies large and diverse effector repertoires.</title>
        <authorList>
            <person name="Burstein D."/>
            <person name="Amaro F."/>
            <person name="Zusman T."/>
            <person name="Lifshitz Z."/>
            <person name="Cohen O."/>
            <person name="Gilbert J.A."/>
            <person name="Pupko T."/>
            <person name="Shuman H.A."/>
            <person name="Segal G."/>
        </authorList>
    </citation>
    <scope>NUCLEOTIDE SEQUENCE [LARGE SCALE GENOMIC DNA]</scope>
    <source>
        <strain evidence="6 7">BL-540</strain>
    </source>
</reference>
<dbReference type="Gene3D" id="3.40.30.10">
    <property type="entry name" value="Glutaredoxin"/>
    <property type="match status" value="1"/>
</dbReference>
<dbReference type="EMBL" id="LNYJ01000011">
    <property type="protein sequence ID" value="KTD18336.1"/>
    <property type="molecule type" value="Genomic_DNA"/>
</dbReference>
<gene>
    <name evidence="6" type="ORF">Ljor_2642</name>
</gene>
<dbReference type="PANTHER" id="PTHR12151:SF25">
    <property type="entry name" value="LINALOOL DEHYDRATASE_ISOMERASE DOMAIN-CONTAINING PROTEIN"/>
    <property type="match status" value="1"/>
</dbReference>
<evidence type="ECO:0000256" key="3">
    <source>
        <dbReference type="PIRSR" id="PIRSR603782-1"/>
    </source>
</evidence>
<dbReference type="InterPro" id="IPR036249">
    <property type="entry name" value="Thioredoxin-like_sf"/>
</dbReference>
<dbReference type="SUPFAM" id="SSF52833">
    <property type="entry name" value="Thioredoxin-like"/>
    <property type="match status" value="1"/>
</dbReference>
<name>A0A0W0VDZ8_9GAMM</name>
<organism evidence="6 7">
    <name type="scientific">Legionella jordanis</name>
    <dbReference type="NCBI Taxonomy" id="456"/>
    <lineage>
        <taxon>Bacteria</taxon>
        <taxon>Pseudomonadati</taxon>
        <taxon>Pseudomonadota</taxon>
        <taxon>Gammaproteobacteria</taxon>
        <taxon>Legionellales</taxon>
        <taxon>Legionellaceae</taxon>
        <taxon>Legionella</taxon>
    </lineage>
</organism>
<evidence type="ECO:0000313" key="6">
    <source>
        <dbReference type="EMBL" id="KTD18336.1"/>
    </source>
</evidence>
<dbReference type="InterPro" id="IPR013766">
    <property type="entry name" value="Thioredoxin_domain"/>
</dbReference>
<feature type="binding site" evidence="3">
    <location>
        <position position="180"/>
    </location>
    <ligand>
        <name>Cu cation</name>
        <dbReference type="ChEBI" id="CHEBI:23378"/>
    </ligand>
</feature>
<keyword evidence="7" id="KW-1185">Reference proteome</keyword>
<dbReference type="Proteomes" id="UP000055035">
    <property type="component" value="Unassembled WGS sequence"/>
</dbReference>
<evidence type="ECO:0000259" key="5">
    <source>
        <dbReference type="PROSITE" id="PS51352"/>
    </source>
</evidence>
<keyword evidence="4" id="KW-1015">Disulfide bond</keyword>
<dbReference type="STRING" id="456.Ljor_2642"/>
<evidence type="ECO:0000256" key="2">
    <source>
        <dbReference type="ARBA" id="ARBA00023008"/>
    </source>
</evidence>
<keyword evidence="2 3" id="KW-0186">Copper</keyword>
<dbReference type="CDD" id="cd02968">
    <property type="entry name" value="SCO"/>
    <property type="match status" value="1"/>
</dbReference>
<dbReference type="RefSeq" id="WP_058472005.1">
    <property type="nucleotide sequence ID" value="NZ_CAAAIC010000006.1"/>
</dbReference>
<dbReference type="PROSITE" id="PS51352">
    <property type="entry name" value="THIOREDOXIN_2"/>
    <property type="match status" value="1"/>
</dbReference>
<keyword evidence="3" id="KW-0479">Metal-binding</keyword>
<evidence type="ECO:0000313" key="7">
    <source>
        <dbReference type="Proteomes" id="UP000055035"/>
    </source>
</evidence>
<comment type="similarity">
    <text evidence="1">Belongs to the SCO1/2 family.</text>
</comment>
<protein>
    <submittedName>
        <fullName evidence="6">SCO1/SenC family transporter protein</fullName>
    </submittedName>
</protein>
<accession>A0A0W0VDZ8</accession>
<evidence type="ECO:0000256" key="1">
    <source>
        <dbReference type="ARBA" id="ARBA00010996"/>
    </source>
</evidence>
<comment type="caution">
    <text evidence="6">The sequence shown here is derived from an EMBL/GenBank/DDBJ whole genome shotgun (WGS) entry which is preliminary data.</text>
</comment>
<feature type="disulfide bond" description="Redox-active" evidence="4">
    <location>
        <begin position="86"/>
        <end position="90"/>
    </location>
</feature>
<sequence>MYIAKMNRLTLVMGFVLAIVAIAGGIALAQHLSSKKKIDPSQFNGTFLEVPREMNEFSLVGIDNQPFNNQSLQGQWTMIFFGFTNCGYLCPTTMAELGKMQRILEEKGVQPLPRVVMISIDPERDSLEKLHKYVKAFNPRFYGARGSDEMIKQMTRELGIAYSKIAMPNSSDPKSYDVQHSGAVMLFNPQGELNAFFTTPHQANLLAKDYLQLIS</sequence>
<dbReference type="GO" id="GO:0046872">
    <property type="term" value="F:metal ion binding"/>
    <property type="evidence" value="ECO:0007669"/>
    <property type="project" value="UniProtKB-KW"/>
</dbReference>
<proteinExistence type="inferred from homology"/>
<dbReference type="Pfam" id="PF02630">
    <property type="entry name" value="SCO1-SenC"/>
    <property type="match status" value="1"/>
</dbReference>
<feature type="binding site" evidence="3">
    <location>
        <position position="86"/>
    </location>
    <ligand>
        <name>Cu cation</name>
        <dbReference type="ChEBI" id="CHEBI:23378"/>
    </ligand>
</feature>
<dbReference type="PANTHER" id="PTHR12151">
    <property type="entry name" value="ELECTRON TRANSPORT PROTIN SCO1/SENC FAMILY MEMBER"/>
    <property type="match status" value="1"/>
</dbReference>
<dbReference type="PATRIC" id="fig|456.5.peg.2834"/>
<feature type="domain" description="Thioredoxin" evidence="5">
    <location>
        <begin position="48"/>
        <end position="215"/>
    </location>
</feature>
<dbReference type="InterPro" id="IPR003782">
    <property type="entry name" value="SCO1/SenC"/>
</dbReference>
<evidence type="ECO:0000256" key="4">
    <source>
        <dbReference type="PIRSR" id="PIRSR603782-2"/>
    </source>
</evidence>
<feature type="binding site" evidence="3">
    <location>
        <position position="90"/>
    </location>
    <ligand>
        <name>Cu cation</name>
        <dbReference type="ChEBI" id="CHEBI:23378"/>
    </ligand>
</feature>
<dbReference type="AlphaFoldDB" id="A0A0W0VDZ8"/>